<dbReference type="Proteomes" id="UP000273143">
    <property type="component" value="Chromosome"/>
</dbReference>
<dbReference type="EMBL" id="CP029822">
    <property type="protein sequence ID" value="AZS49308.1"/>
    <property type="molecule type" value="Genomic_DNA"/>
</dbReference>
<accession>A0A3S9XAF5</accession>
<name>A0A3S9XAF5_9GAMM</name>
<protein>
    <submittedName>
        <fullName evidence="1">Uncharacterized protein</fullName>
    </submittedName>
</protein>
<proteinExistence type="predicted"/>
<reference evidence="2" key="1">
    <citation type="submission" date="2018-06" db="EMBL/GenBank/DDBJ databases">
        <title>Complete genome of Pseudomonas insecticola strain QZS01.</title>
        <authorList>
            <person name="Wang J."/>
            <person name="Su Q."/>
        </authorList>
    </citation>
    <scope>NUCLEOTIDE SEQUENCE [LARGE SCALE GENOMIC DNA]</scope>
    <source>
        <strain evidence="2">QZS01</strain>
    </source>
</reference>
<gene>
    <name evidence="1" type="ORF">DM558_00290</name>
</gene>
<organism evidence="1 2">
    <name type="scientific">Entomomonas moraniae</name>
    <dbReference type="NCBI Taxonomy" id="2213226"/>
    <lineage>
        <taxon>Bacteria</taxon>
        <taxon>Pseudomonadati</taxon>
        <taxon>Pseudomonadota</taxon>
        <taxon>Gammaproteobacteria</taxon>
        <taxon>Pseudomonadales</taxon>
        <taxon>Pseudomonadaceae</taxon>
        <taxon>Entomomonas</taxon>
    </lineage>
</organism>
<dbReference type="KEGG" id="emo:DM558_00290"/>
<sequence length="74" mass="8188">MGCKYCTLQDGECAYPYYGVAPHVGFHIPNDITSGINFLPSGYYPKNFKPDLDVDGKCGTYTHCLHCGSYSKEV</sequence>
<dbReference type="AlphaFoldDB" id="A0A3S9XAF5"/>
<keyword evidence="2" id="KW-1185">Reference proteome</keyword>
<evidence type="ECO:0000313" key="1">
    <source>
        <dbReference type="EMBL" id="AZS49308.1"/>
    </source>
</evidence>
<dbReference type="RefSeq" id="WP_127161527.1">
    <property type="nucleotide sequence ID" value="NZ_CP029822.1"/>
</dbReference>
<evidence type="ECO:0000313" key="2">
    <source>
        <dbReference type="Proteomes" id="UP000273143"/>
    </source>
</evidence>